<accession>A0AAD3S4N9</accession>
<proteinExistence type="predicted"/>
<gene>
    <name evidence="2" type="ORF">Nepgr_006192</name>
</gene>
<dbReference type="EMBL" id="BSYO01000005">
    <property type="protein sequence ID" value="GMH04353.1"/>
    <property type="molecule type" value="Genomic_DNA"/>
</dbReference>
<dbReference type="AlphaFoldDB" id="A0AAD3S4N9"/>
<organism evidence="2 3">
    <name type="scientific">Nepenthes gracilis</name>
    <name type="common">Slender pitcher plant</name>
    <dbReference type="NCBI Taxonomy" id="150966"/>
    <lineage>
        <taxon>Eukaryota</taxon>
        <taxon>Viridiplantae</taxon>
        <taxon>Streptophyta</taxon>
        <taxon>Embryophyta</taxon>
        <taxon>Tracheophyta</taxon>
        <taxon>Spermatophyta</taxon>
        <taxon>Magnoliopsida</taxon>
        <taxon>eudicotyledons</taxon>
        <taxon>Gunneridae</taxon>
        <taxon>Pentapetalae</taxon>
        <taxon>Caryophyllales</taxon>
        <taxon>Nepenthaceae</taxon>
        <taxon>Nepenthes</taxon>
    </lineage>
</organism>
<comment type="caution">
    <text evidence="2">The sequence shown here is derived from an EMBL/GenBank/DDBJ whole genome shotgun (WGS) entry which is preliminary data.</text>
</comment>
<keyword evidence="3" id="KW-1185">Reference proteome</keyword>
<dbReference type="Proteomes" id="UP001279734">
    <property type="component" value="Unassembled WGS sequence"/>
</dbReference>
<sequence>MPRMANIINQVTMTFIRRNAQEPSATSKGCMGLSTTRTATTFSWPQDKEPKCPRMPAQKTRGTRVATSDPTASDIPYLQSRRPCMPYLHTVTGVPVTPHCAVGGGRPLTK</sequence>
<evidence type="ECO:0000313" key="2">
    <source>
        <dbReference type="EMBL" id="GMH04353.1"/>
    </source>
</evidence>
<protein>
    <submittedName>
        <fullName evidence="2">Uncharacterized protein</fullName>
    </submittedName>
</protein>
<reference evidence="2" key="1">
    <citation type="submission" date="2023-05" db="EMBL/GenBank/DDBJ databases">
        <title>Nepenthes gracilis genome sequencing.</title>
        <authorList>
            <person name="Fukushima K."/>
        </authorList>
    </citation>
    <scope>NUCLEOTIDE SEQUENCE</scope>
    <source>
        <strain evidence="2">SING2019-196</strain>
    </source>
</reference>
<feature type="region of interest" description="Disordered" evidence="1">
    <location>
        <begin position="20"/>
        <end position="76"/>
    </location>
</feature>
<feature type="compositionally biased region" description="Polar residues" evidence="1">
    <location>
        <begin position="21"/>
        <end position="44"/>
    </location>
</feature>
<evidence type="ECO:0000256" key="1">
    <source>
        <dbReference type="SAM" id="MobiDB-lite"/>
    </source>
</evidence>
<evidence type="ECO:0000313" key="3">
    <source>
        <dbReference type="Proteomes" id="UP001279734"/>
    </source>
</evidence>
<name>A0AAD3S4N9_NEPGR</name>